<feature type="transmembrane region" description="Helical" evidence="1">
    <location>
        <begin position="33"/>
        <end position="58"/>
    </location>
</feature>
<dbReference type="EMBL" id="KV470455">
    <property type="protein sequence ID" value="OCT55864.1"/>
    <property type="molecule type" value="Genomic_DNA"/>
</dbReference>
<gene>
    <name evidence="2" type="ORF">XELAEV_18002764mg</name>
</gene>
<evidence type="ECO:0000313" key="2">
    <source>
        <dbReference type="EMBL" id="OCT55864.1"/>
    </source>
</evidence>
<dbReference type="Proteomes" id="UP000694892">
    <property type="component" value="Unassembled WGS sequence"/>
</dbReference>
<protein>
    <submittedName>
        <fullName evidence="2">Uncharacterized protein</fullName>
    </submittedName>
</protein>
<dbReference type="AlphaFoldDB" id="A0A974GYT2"/>
<evidence type="ECO:0000256" key="1">
    <source>
        <dbReference type="SAM" id="Phobius"/>
    </source>
</evidence>
<proteinExistence type="predicted"/>
<name>A0A974GYT2_XENLA</name>
<sequence length="81" mass="9391">MQNKLWFSGPMWPLNHCPITQFMFSMKCTTQTFTLFCAIVFFWGGGVHLTSSIFSIKIANINLRKQKRDVIFTTPQHIPLP</sequence>
<reference evidence="2" key="1">
    <citation type="submission" date="2016-05" db="EMBL/GenBank/DDBJ databases">
        <title>WGS assembly of Xenopus laevis.</title>
        <authorList>
            <person name="Session A."/>
            <person name="Uno Y."/>
            <person name="Kwon T."/>
            <person name="Chapman J."/>
            <person name="Toyoda A."/>
            <person name="Takahashi S."/>
            <person name="Fukui A."/>
            <person name="Hikosaka A."/>
            <person name="Putnam N."/>
            <person name="Stites J."/>
            <person name="Van Heeringen S."/>
            <person name="Quigley I."/>
            <person name="Heinz S."/>
            <person name="Hellsten U."/>
            <person name="Lyons J."/>
            <person name="Suzuki A."/>
            <person name="Kondo M."/>
            <person name="Ogino H."/>
            <person name="Ochi H."/>
            <person name="Bogdanovic O."/>
            <person name="Lister R."/>
            <person name="Georgiou G."/>
            <person name="Paranjpe S."/>
            <person name="Van Kruijsbergen I."/>
            <person name="Mozaffari S."/>
            <person name="Shu S."/>
            <person name="Schmutz J."/>
            <person name="Jenkins J."/>
            <person name="Grimwood J."/>
            <person name="Carlson J."/>
            <person name="Mitros T."/>
            <person name="Simakov O."/>
            <person name="Heald R."/>
            <person name="Miller K."/>
            <person name="Haudenschild C."/>
            <person name="Kuroki Y."/>
            <person name="Tanaka T."/>
            <person name="Michiue T."/>
            <person name="Watanabe M."/>
            <person name="Kinoshita T."/>
            <person name="Ohta Y."/>
            <person name="Mawaribuchi S."/>
            <person name="Suzuki Y."/>
            <person name="Haramoto Y."/>
            <person name="Yamamoto T."/>
            <person name="Takagi C."/>
            <person name="Kitzman J."/>
            <person name="Shendure J."/>
            <person name="Nakayama T."/>
            <person name="Izutsu Y."/>
            <person name="Robert J."/>
            <person name="Dichmann D."/>
            <person name="Flajnik M."/>
            <person name="Houston D."/>
            <person name="Marcotte E."/>
            <person name="Wallingford J."/>
            <person name="Ito Y."/>
            <person name="Asashima M."/>
            <person name="Ueno N."/>
            <person name="Matsuda Y."/>
            <person name="Jan Veenstra G."/>
            <person name="Fujiyama A."/>
            <person name="Harland R."/>
            <person name="Taira M."/>
            <person name="Rokhsar D.S."/>
        </authorList>
    </citation>
    <scope>NUCLEOTIDE SEQUENCE</scope>
    <source>
        <strain evidence="2">J</strain>
        <tissue evidence="2">Blood</tissue>
    </source>
</reference>
<keyword evidence="1" id="KW-0472">Membrane</keyword>
<accession>A0A974GYT2</accession>
<organism evidence="2">
    <name type="scientific">Xenopus laevis</name>
    <name type="common">African clawed frog</name>
    <dbReference type="NCBI Taxonomy" id="8355"/>
    <lineage>
        <taxon>Eukaryota</taxon>
        <taxon>Metazoa</taxon>
        <taxon>Chordata</taxon>
        <taxon>Craniata</taxon>
        <taxon>Vertebrata</taxon>
        <taxon>Euteleostomi</taxon>
        <taxon>Amphibia</taxon>
        <taxon>Batrachia</taxon>
        <taxon>Anura</taxon>
        <taxon>Pipoidea</taxon>
        <taxon>Pipidae</taxon>
        <taxon>Xenopodinae</taxon>
        <taxon>Xenopus</taxon>
        <taxon>Xenopus</taxon>
    </lineage>
</organism>
<keyword evidence="1" id="KW-1133">Transmembrane helix</keyword>
<keyword evidence="1" id="KW-0812">Transmembrane</keyword>